<dbReference type="Gene3D" id="3.40.1230.10">
    <property type="entry name" value="MTH938-like"/>
    <property type="match status" value="1"/>
</dbReference>
<feature type="compositionally biased region" description="Low complexity" evidence="5">
    <location>
        <begin position="76"/>
        <end position="104"/>
    </location>
</feature>
<dbReference type="GO" id="GO:0032981">
    <property type="term" value="P:mitochondrial respiratory chain complex I assembly"/>
    <property type="evidence" value="ECO:0007669"/>
    <property type="project" value="InterPro"/>
</dbReference>
<evidence type="ECO:0000256" key="4">
    <source>
        <dbReference type="ARBA" id="ARBA00049984"/>
    </source>
</evidence>
<dbReference type="eggNOG" id="KOG3363">
    <property type="taxonomic scope" value="Eukaryota"/>
</dbReference>
<sequence length="301" mass="32736">MRPPSSRLLRVLRPSARTQQMQTPQSGMTITTSPSPSRSSSSSLQPQTHGPLSLRVSAPDITSQHHSMLRNFYTTSSSLNNNHSNNNIKPQSPRSNPQRPNPSDTRTRTRTRTPTPTPTPIPTLSRTPHEDKPPGSISEDITCDPSLFTRNVLMDVAGPSTAVDACLPDGFHLNNGVKITGGDGCLLVDGEVLAWRPWEAGKGENGRGMAAMINEKGQWEVDAEVWGVLRLIRPKPDLLILGLGASVHPLSPETRRQINLLGIRVEVQDTRNAAAQFNLLATERGVREVTAALIPVGWKGP</sequence>
<dbReference type="InterPro" id="IPR034095">
    <property type="entry name" value="NDUF3"/>
</dbReference>
<comment type="subcellular location">
    <subcellularLocation>
        <location evidence="1">Mitochondrion</location>
    </subcellularLocation>
</comment>
<organism evidence="6 7">
    <name type="scientific">Paracoccidioides brasiliensis (strain Pb18)</name>
    <dbReference type="NCBI Taxonomy" id="502780"/>
    <lineage>
        <taxon>Eukaryota</taxon>
        <taxon>Fungi</taxon>
        <taxon>Dikarya</taxon>
        <taxon>Ascomycota</taxon>
        <taxon>Pezizomycotina</taxon>
        <taxon>Eurotiomycetes</taxon>
        <taxon>Eurotiomycetidae</taxon>
        <taxon>Onygenales</taxon>
        <taxon>Ajellomycetaceae</taxon>
        <taxon>Paracoccidioides</taxon>
    </lineage>
</organism>
<dbReference type="RefSeq" id="XP_010759993.1">
    <property type="nucleotide sequence ID" value="XM_010761691.1"/>
</dbReference>
<dbReference type="OMA" id="EDITCDP"/>
<dbReference type="EMBL" id="KN275960">
    <property type="protein sequence ID" value="KGM92227.1"/>
    <property type="molecule type" value="Genomic_DNA"/>
</dbReference>
<dbReference type="Proteomes" id="UP000001628">
    <property type="component" value="Unassembled WGS sequence"/>
</dbReference>
<dbReference type="HOGENOM" id="CLU_074390_0_0_1"/>
<evidence type="ECO:0000313" key="7">
    <source>
        <dbReference type="Proteomes" id="UP000001628"/>
    </source>
</evidence>
<protein>
    <recommendedName>
        <fullName evidence="2">NADH dehydrogenase [ubiquinone] 1 alpha subcomplex assembly factor 3</fullName>
    </recommendedName>
</protein>
<dbReference type="GeneID" id="22587662"/>
<feature type="compositionally biased region" description="Polar residues" evidence="5">
    <location>
        <begin position="18"/>
        <end position="32"/>
    </location>
</feature>
<dbReference type="FunFam" id="3.40.1230.10:FF:000005">
    <property type="entry name" value="NADH dehydrogenase [ubiquinone]alpha subcomplex assembly factor"/>
    <property type="match status" value="1"/>
</dbReference>
<name>A0A0A0HUI2_PARBD</name>
<evidence type="ECO:0000256" key="5">
    <source>
        <dbReference type="SAM" id="MobiDB-lite"/>
    </source>
</evidence>
<dbReference type="InterPro" id="IPR007523">
    <property type="entry name" value="NDUFAF3/AAMDC"/>
</dbReference>
<dbReference type="AlphaFoldDB" id="A0A0A0HUI2"/>
<proteinExistence type="inferred from homology"/>
<dbReference type="VEuPathDB" id="FungiDB:PADG_11765"/>
<keyword evidence="3" id="KW-0496">Mitochondrion</keyword>
<evidence type="ECO:0000256" key="3">
    <source>
        <dbReference type="ARBA" id="ARBA00023128"/>
    </source>
</evidence>
<dbReference type="KEGG" id="pbn:PADG_11765"/>
<dbReference type="PANTHER" id="PTHR21192:SF2">
    <property type="entry name" value="NADH DEHYDROGENASE [UBIQUINONE] 1 ALPHA SUBCOMPLEX ASSEMBLY FACTOR 3"/>
    <property type="match status" value="1"/>
</dbReference>
<dbReference type="InParanoid" id="A0A0A0HUI2"/>
<feature type="compositionally biased region" description="Low complexity" evidence="5">
    <location>
        <begin position="1"/>
        <end position="17"/>
    </location>
</feature>
<dbReference type="GO" id="GO:0005743">
    <property type="term" value="C:mitochondrial inner membrane"/>
    <property type="evidence" value="ECO:0007669"/>
    <property type="project" value="TreeGrafter"/>
</dbReference>
<gene>
    <name evidence="6" type="ORF">PADG_11765</name>
</gene>
<evidence type="ECO:0000256" key="2">
    <source>
        <dbReference type="ARBA" id="ARBA00021776"/>
    </source>
</evidence>
<feature type="region of interest" description="Disordered" evidence="5">
    <location>
        <begin position="75"/>
        <end position="142"/>
    </location>
</feature>
<dbReference type="InterPro" id="IPR036748">
    <property type="entry name" value="MTH938-like_sf"/>
</dbReference>
<dbReference type="SUPFAM" id="SSF64076">
    <property type="entry name" value="MTH938-like"/>
    <property type="match status" value="1"/>
</dbReference>
<evidence type="ECO:0000313" key="6">
    <source>
        <dbReference type="EMBL" id="KGM92227.1"/>
    </source>
</evidence>
<dbReference type="PANTHER" id="PTHR21192">
    <property type="entry name" value="NUCLEAR PROTEIN E3-3"/>
    <property type="match status" value="1"/>
</dbReference>
<comment type="similarity">
    <text evidence="4">Belongs to the NDUFAF3 family.</text>
</comment>
<feature type="compositionally biased region" description="Low complexity" evidence="5">
    <location>
        <begin position="33"/>
        <end position="43"/>
    </location>
</feature>
<dbReference type="OrthoDB" id="20681at2759"/>
<dbReference type="Pfam" id="PF04430">
    <property type="entry name" value="DUF498"/>
    <property type="match status" value="1"/>
</dbReference>
<reference evidence="6 7" key="1">
    <citation type="journal article" date="2011" name="PLoS Genet.">
        <title>Comparative genomic analysis of human fungal pathogens causing paracoccidioidomycosis.</title>
        <authorList>
            <person name="Desjardins C.A."/>
            <person name="Champion M.D."/>
            <person name="Holder J.W."/>
            <person name="Muszewska A."/>
            <person name="Goldberg J."/>
            <person name="Bailao A.M."/>
            <person name="Brigido M.M."/>
            <person name="Ferreira M.E."/>
            <person name="Garcia A.M."/>
            <person name="Grynberg M."/>
            <person name="Gujja S."/>
            <person name="Heiman D.I."/>
            <person name="Henn M.R."/>
            <person name="Kodira C.D."/>
            <person name="Leon-Narvaez H."/>
            <person name="Longo L.V."/>
            <person name="Ma L.J."/>
            <person name="Malavazi I."/>
            <person name="Matsuo A.L."/>
            <person name="Morais F.V."/>
            <person name="Pereira M."/>
            <person name="Rodriguez-Brito S."/>
            <person name="Sakthikumar S."/>
            <person name="Salem-Izacc S.M."/>
            <person name="Sykes S.M."/>
            <person name="Teixeira M.M."/>
            <person name="Vallejo M.C."/>
            <person name="Walter M.E."/>
            <person name="Yandava C."/>
            <person name="Young S."/>
            <person name="Zeng Q."/>
            <person name="Zucker J."/>
            <person name="Felipe M.S."/>
            <person name="Goldman G.H."/>
            <person name="Haas B.J."/>
            <person name="McEwen J.G."/>
            <person name="Nino-Vega G."/>
            <person name="Puccia R."/>
            <person name="San-Blas G."/>
            <person name="Soares C.M."/>
            <person name="Birren B.W."/>
            <person name="Cuomo C.A."/>
        </authorList>
    </citation>
    <scope>NUCLEOTIDE SEQUENCE [LARGE SCALE GENOMIC DNA]</scope>
    <source>
        <strain evidence="6 7">Pb18</strain>
    </source>
</reference>
<dbReference type="CDD" id="cd05125">
    <property type="entry name" value="Mth938_2P1-like"/>
    <property type="match status" value="1"/>
</dbReference>
<dbReference type="STRING" id="502780.A0A0A0HUI2"/>
<feature type="region of interest" description="Disordered" evidence="5">
    <location>
        <begin position="1"/>
        <end position="55"/>
    </location>
</feature>
<accession>A0A0A0HUI2</accession>
<evidence type="ECO:0000256" key="1">
    <source>
        <dbReference type="ARBA" id="ARBA00004173"/>
    </source>
</evidence>
<keyword evidence="7" id="KW-1185">Reference proteome</keyword>